<dbReference type="Pfam" id="PF14372">
    <property type="entry name" value="hAT-like_RNase-H"/>
    <property type="match status" value="1"/>
</dbReference>
<dbReference type="InParanoid" id="A0A7N2QZT9"/>
<accession>A0A7N2QZT9</accession>
<organism evidence="13 14">
    <name type="scientific">Quercus lobata</name>
    <name type="common">Valley oak</name>
    <dbReference type="NCBI Taxonomy" id="97700"/>
    <lineage>
        <taxon>Eukaryota</taxon>
        <taxon>Viridiplantae</taxon>
        <taxon>Streptophyta</taxon>
        <taxon>Embryophyta</taxon>
        <taxon>Tracheophyta</taxon>
        <taxon>Spermatophyta</taxon>
        <taxon>Magnoliopsida</taxon>
        <taxon>eudicotyledons</taxon>
        <taxon>Gunneridae</taxon>
        <taxon>Pentapetalae</taxon>
        <taxon>rosids</taxon>
        <taxon>fabids</taxon>
        <taxon>Fagales</taxon>
        <taxon>Fagaceae</taxon>
        <taxon>Quercus</taxon>
    </lineage>
</organism>
<reference evidence="14" key="1">
    <citation type="journal article" date="2016" name="G3 (Bethesda)">
        <title>First Draft Assembly and Annotation of the Genome of a California Endemic Oak Quercus lobata Nee (Fagaceae).</title>
        <authorList>
            <person name="Sork V.L."/>
            <person name="Fitz-Gibbon S.T."/>
            <person name="Puiu D."/>
            <person name="Crepeau M."/>
            <person name="Gugger P.F."/>
            <person name="Sherman R."/>
            <person name="Stevens K."/>
            <person name="Langley C.H."/>
            <person name="Pellegrini M."/>
            <person name="Salzberg S.L."/>
        </authorList>
    </citation>
    <scope>NUCLEOTIDE SEQUENCE [LARGE SCALE GENOMIC DNA]</scope>
    <source>
        <strain evidence="14">cv. SW786</strain>
    </source>
</reference>
<dbReference type="InterPro" id="IPR025525">
    <property type="entry name" value="hAT-like_transposase_RNase-H"/>
</dbReference>
<evidence type="ECO:0000256" key="7">
    <source>
        <dbReference type="ARBA" id="ARBA00023125"/>
    </source>
</evidence>
<keyword evidence="4 10" id="KW-0863">Zinc-finger</keyword>
<dbReference type="Pfam" id="PF05699">
    <property type="entry name" value="Dimer_Tnp_hAT"/>
    <property type="match status" value="1"/>
</dbReference>
<dbReference type="EnsemblPlants" id="QL02p078120:mrna">
    <property type="protein sequence ID" value="QL02p078120:mrna"/>
    <property type="gene ID" value="QL02p078120"/>
</dbReference>
<comment type="subunit">
    <text evidence="2">Homodimer.</text>
</comment>
<dbReference type="PANTHER" id="PTHR46481">
    <property type="entry name" value="ZINC FINGER BED DOMAIN-CONTAINING PROTEIN 4"/>
    <property type="match status" value="1"/>
</dbReference>
<keyword evidence="3" id="KW-0479">Metal-binding</keyword>
<evidence type="ECO:0000256" key="8">
    <source>
        <dbReference type="ARBA" id="ARBA00023163"/>
    </source>
</evidence>
<evidence type="ECO:0000256" key="11">
    <source>
        <dbReference type="SAM" id="MobiDB-lite"/>
    </source>
</evidence>
<dbReference type="InterPro" id="IPR008906">
    <property type="entry name" value="HATC_C_dom"/>
</dbReference>
<dbReference type="InterPro" id="IPR003656">
    <property type="entry name" value="Znf_BED"/>
</dbReference>
<dbReference type="Pfam" id="PF18117">
    <property type="entry name" value="EDS1_EP"/>
    <property type="match status" value="1"/>
</dbReference>
<evidence type="ECO:0000256" key="5">
    <source>
        <dbReference type="ARBA" id="ARBA00022833"/>
    </source>
</evidence>
<feature type="domain" description="BED-type" evidence="12">
    <location>
        <begin position="631"/>
        <end position="676"/>
    </location>
</feature>
<dbReference type="GO" id="GO:0008270">
    <property type="term" value="F:zinc ion binding"/>
    <property type="evidence" value="ECO:0007669"/>
    <property type="project" value="UniProtKB-KW"/>
</dbReference>
<comment type="subcellular location">
    <subcellularLocation>
        <location evidence="1">Nucleus</location>
    </subcellularLocation>
</comment>
<keyword evidence="8" id="KW-0804">Transcription</keyword>
<keyword evidence="5" id="KW-0862">Zinc</keyword>
<evidence type="ECO:0000256" key="3">
    <source>
        <dbReference type="ARBA" id="ARBA00022723"/>
    </source>
</evidence>
<dbReference type="GO" id="GO:0046983">
    <property type="term" value="F:protein dimerization activity"/>
    <property type="evidence" value="ECO:0007669"/>
    <property type="project" value="InterPro"/>
</dbReference>
<keyword evidence="14" id="KW-1185">Reference proteome</keyword>
<dbReference type="Proteomes" id="UP000594261">
    <property type="component" value="Chromosome 2"/>
</dbReference>
<evidence type="ECO:0000256" key="6">
    <source>
        <dbReference type="ARBA" id="ARBA00023015"/>
    </source>
</evidence>
<feature type="region of interest" description="Disordered" evidence="11">
    <location>
        <begin position="578"/>
        <end position="597"/>
    </location>
</feature>
<keyword evidence="7" id="KW-0238">DNA-binding</keyword>
<dbReference type="SUPFAM" id="SSF53098">
    <property type="entry name" value="Ribonuclease H-like"/>
    <property type="match status" value="1"/>
</dbReference>
<evidence type="ECO:0000256" key="1">
    <source>
        <dbReference type="ARBA" id="ARBA00004123"/>
    </source>
</evidence>
<proteinExistence type="predicted"/>
<dbReference type="SUPFAM" id="SSF57667">
    <property type="entry name" value="beta-beta-alpha zinc fingers"/>
    <property type="match status" value="1"/>
</dbReference>
<evidence type="ECO:0000256" key="4">
    <source>
        <dbReference type="ARBA" id="ARBA00022771"/>
    </source>
</evidence>
<evidence type="ECO:0000256" key="9">
    <source>
        <dbReference type="ARBA" id="ARBA00023242"/>
    </source>
</evidence>
<dbReference type="InterPro" id="IPR012337">
    <property type="entry name" value="RNaseH-like_sf"/>
</dbReference>
<protein>
    <recommendedName>
        <fullName evidence="12">BED-type domain-containing protein</fullName>
    </recommendedName>
</protein>
<keyword evidence="9" id="KW-0539">Nucleus</keyword>
<dbReference type="GO" id="GO:0003677">
    <property type="term" value="F:DNA binding"/>
    <property type="evidence" value="ECO:0007669"/>
    <property type="project" value="UniProtKB-KW"/>
</dbReference>
<evidence type="ECO:0000259" key="12">
    <source>
        <dbReference type="PROSITE" id="PS50808"/>
    </source>
</evidence>
<dbReference type="InterPro" id="IPR036236">
    <property type="entry name" value="Znf_C2H2_sf"/>
</dbReference>
<keyword evidence="6" id="KW-0805">Transcription regulation</keyword>
<dbReference type="PANTHER" id="PTHR46481:SF8">
    <property type="entry name" value="ZINC FINGER BED DOMAIN-CONTAINING PROTEIN RICESLEEPER 1-LIKE"/>
    <property type="match status" value="1"/>
</dbReference>
<reference evidence="13" key="2">
    <citation type="submission" date="2021-01" db="UniProtKB">
        <authorList>
            <consortium name="EnsemblPlants"/>
        </authorList>
    </citation>
    <scope>IDENTIFICATION</scope>
</reference>
<name>A0A7N2QZT9_QUELO</name>
<sequence>MDPPQTFSSGPELANFVVSSGVLNQSLATVQDLHGEKINQNEHPVRHKVSQQSNCTIIAFSTQPARAKDYIQERGDLVSSSTLESSFPLFNFLCTKNNPDFAINKVALVLFASISDRLPSLKSELGKSLSMSMTVIGKYNKLIGLSHQDPVPRVLISPHNPPATESASQTNVYKPFGTFLLCSESGCGCFEDSQTILELLMATYSEGPGNQNPNQVLELYKKIVEYLNHKQQPQNNGLNNMITKTKEQEMKLFKSKGQGFDPSKKLNEIKINMAFFEWYKKFFKQKGIGYYDNYKNGSSTSDIDVIRFKKILTSYWEEMVDEAEKKPQKEGASFRTRWLFVGTNYRRMIEPLDIAEHYNESTQDYILSRSKHYEKLEQWLKETEKPSSGPNDLKKQNVASSLIEDSLFWAHVEEARISIARISCKGESDMEKESLNCKLIEFENYVLDLMKNYTVSPEIFLTGSSFMKWWEEYRKIKGTSYSSRLTNLMNNAENYDKYATGCLRIGVLSASLVCRTKGAVRRLSAFKHDRGFAFLVNTQQRIEVLLASLVCRTKAAVRRLLAFKRGDRGFAFLVMEPSTNAPPSQTTPAAQAGPAVQAEPVPTPINAEALPPRPSDKTKVSEIAVDCGNNRKKSTAWDHFEKIKISEGQFKAVCHYCQKTYRANSKGHGTTNLLNHTPNCVKNPNRASLKGQQTLAFEPKMNGEEGFKLVPTAFTVEASRKALAEMIIIDELPFRFVEGYGFQKYSTTLQPKLQIRDIPSHQTVARDVISIYGVEREKLREALKGRRVCLTTDTWTSIQNLNYMSLTGHFIDDDWNLHKRILNFCLVEDHRGETIGRKIEMCLREWGVDGIFTLTVDNASSNGATIKFLQTVTKDWKGTILEHEFLHMRCCAHILNLIVGDGMKEIDASIARVREAVRYVKSSPNRNQTFRSIMERLGIESKCLLSLDVPTRWNSTYLMLNTAEKFEKVFLRMDFEDDSYSSYFLNKENSGGLGSPCGVDFQNCRTFVGFLKLFYNATKKFSGSLYVTSNTFFDEMFVIQENIAHLIKSQNHLLKNMATKMEAKFEKYWGKGDKINKLLYVAVVLDPRKKMRFLKFSFFEIYGNEVANEMVDLVGSFMARLYDDYSRVDSPNVVLPSENERTHMEGDTVGCSDPYAMVNSRYERFLEVEKSIGCSNEIEKYLAENCESRRDGKFEILRWWKANSDRYPVLSKMARDVLAVPVSTVASESAFSTGGRILDPFRSSLSPLMVQNLICAQNWLQAHVPISFRKSKDEMEALEDEFHELVLNQATTAASSSSCSNKGGTRTTVNIDE</sequence>
<dbReference type="SMART" id="SM00614">
    <property type="entry name" value="ZnF_BED"/>
    <property type="match status" value="1"/>
</dbReference>
<dbReference type="Gramene" id="QL02p078120:mrna">
    <property type="protein sequence ID" value="QL02p078120:mrna"/>
    <property type="gene ID" value="QL02p078120"/>
</dbReference>
<dbReference type="InterPro" id="IPR041266">
    <property type="entry name" value="EDS1_EP"/>
</dbReference>
<evidence type="ECO:0000256" key="2">
    <source>
        <dbReference type="ARBA" id="ARBA00011738"/>
    </source>
</evidence>
<dbReference type="InterPro" id="IPR052035">
    <property type="entry name" value="ZnF_BED_domain_contain"/>
</dbReference>
<dbReference type="Pfam" id="PF02892">
    <property type="entry name" value="zf-BED"/>
    <property type="match status" value="1"/>
</dbReference>
<dbReference type="PROSITE" id="PS50808">
    <property type="entry name" value="ZF_BED"/>
    <property type="match status" value="1"/>
</dbReference>
<evidence type="ECO:0000256" key="10">
    <source>
        <dbReference type="PROSITE-ProRule" id="PRU00027"/>
    </source>
</evidence>
<evidence type="ECO:0000313" key="13">
    <source>
        <dbReference type="EnsemblPlants" id="QL02p078120:mrna"/>
    </source>
</evidence>
<evidence type="ECO:0000313" key="14">
    <source>
        <dbReference type="Proteomes" id="UP000594261"/>
    </source>
</evidence>
<dbReference type="GO" id="GO:0005634">
    <property type="term" value="C:nucleus"/>
    <property type="evidence" value="ECO:0007669"/>
    <property type="project" value="UniProtKB-SubCell"/>
</dbReference>